<evidence type="ECO:0000256" key="1">
    <source>
        <dbReference type="SAM" id="Phobius"/>
    </source>
</evidence>
<dbReference type="Pfam" id="PF09581">
    <property type="entry name" value="Spore_III_AF"/>
    <property type="match status" value="1"/>
</dbReference>
<dbReference type="NCBIfam" id="TIGR02896">
    <property type="entry name" value="spore_III_AF"/>
    <property type="match status" value="1"/>
</dbReference>
<keyword evidence="3" id="KW-1185">Reference proteome</keyword>
<accession>A0A3N5BK75</accession>
<feature type="transmembrane region" description="Helical" evidence="1">
    <location>
        <begin position="33"/>
        <end position="51"/>
    </location>
</feature>
<keyword evidence="1" id="KW-1133">Transmembrane helix</keyword>
<evidence type="ECO:0000313" key="2">
    <source>
        <dbReference type="EMBL" id="RPF55660.1"/>
    </source>
</evidence>
<keyword evidence="1" id="KW-0472">Membrane</keyword>
<protein>
    <submittedName>
        <fullName evidence="2">Stage III sporulation protein AF</fullName>
    </submittedName>
</protein>
<feature type="transmembrane region" description="Helical" evidence="1">
    <location>
        <begin position="7"/>
        <end position="26"/>
    </location>
</feature>
<proteinExistence type="predicted"/>
<dbReference type="AlphaFoldDB" id="A0A3N5BK75"/>
<dbReference type="RefSeq" id="WP_170158449.1">
    <property type="nucleotide sequence ID" value="NZ_RKRF01000007.1"/>
</dbReference>
<dbReference type="InterPro" id="IPR014245">
    <property type="entry name" value="Spore_III_AF"/>
</dbReference>
<keyword evidence="1" id="KW-0812">Transmembrane</keyword>
<dbReference type="Proteomes" id="UP000276443">
    <property type="component" value="Unassembled WGS sequence"/>
</dbReference>
<dbReference type="EMBL" id="RKRF01000007">
    <property type="protein sequence ID" value="RPF55660.1"/>
    <property type="molecule type" value="Genomic_DNA"/>
</dbReference>
<comment type="caution">
    <text evidence="2">The sequence shown here is derived from an EMBL/GenBank/DDBJ whole genome shotgun (WGS) entry which is preliminary data.</text>
</comment>
<sequence length="205" mass="23553">MNFITDWVSQVVFFIFLATIISLLIPSTAHDKAIKLVFGLVIFLLFLYPLTELFNVNPNEFVNEWEASVENIVGEDLEDEINSKKNEIQASQHAYILEQLEQEVITLVEPDLEEEFGYAIQNLSINLEEGINLNDVQDPTQYIDSIAFQFNEKSDNHVEEIESITIPNKNETEKNSQQDQEIKQQISSKLNLSSDQIKIIWEGDS</sequence>
<gene>
    <name evidence="2" type="ORF">EDC24_0544</name>
</gene>
<reference evidence="2 3" key="1">
    <citation type="submission" date="2018-11" db="EMBL/GenBank/DDBJ databases">
        <title>Genomic Encyclopedia of Type Strains, Phase IV (KMG-IV): sequencing the most valuable type-strain genomes for metagenomic binning, comparative biology and taxonomic classification.</title>
        <authorList>
            <person name="Goeker M."/>
        </authorList>
    </citation>
    <scope>NUCLEOTIDE SEQUENCE [LARGE SCALE GENOMIC DNA]</scope>
    <source>
        <strain evidence="2 3">DSM 18090</strain>
    </source>
</reference>
<name>A0A3N5BK75_9BACI</name>
<organism evidence="2 3">
    <name type="scientific">Aquisalibacillus elongatus</name>
    <dbReference type="NCBI Taxonomy" id="485577"/>
    <lineage>
        <taxon>Bacteria</taxon>
        <taxon>Bacillati</taxon>
        <taxon>Bacillota</taxon>
        <taxon>Bacilli</taxon>
        <taxon>Bacillales</taxon>
        <taxon>Bacillaceae</taxon>
        <taxon>Aquisalibacillus</taxon>
    </lineage>
</organism>
<evidence type="ECO:0000313" key="3">
    <source>
        <dbReference type="Proteomes" id="UP000276443"/>
    </source>
</evidence>